<keyword evidence="9" id="KW-1185">Reference proteome</keyword>
<dbReference type="CDD" id="cd00209">
    <property type="entry name" value="DHFR"/>
    <property type="match status" value="1"/>
</dbReference>
<dbReference type="InterPro" id="IPR017925">
    <property type="entry name" value="DHFR_CS"/>
</dbReference>
<dbReference type="Gene3D" id="3.30.572.10">
    <property type="entry name" value="Thymidylate synthase/dCMP hydroxymethylase domain"/>
    <property type="match status" value="2"/>
</dbReference>
<evidence type="ECO:0000259" key="7">
    <source>
        <dbReference type="PROSITE" id="PS51330"/>
    </source>
</evidence>
<reference evidence="8" key="1">
    <citation type="submission" date="2023-07" db="EMBL/GenBank/DDBJ databases">
        <title>draft genome sequence of fig (Ficus carica).</title>
        <authorList>
            <person name="Takahashi T."/>
            <person name="Nishimura K."/>
        </authorList>
    </citation>
    <scope>NUCLEOTIDE SEQUENCE</scope>
</reference>
<dbReference type="Gramene" id="FCD_00008940-RA">
    <property type="protein sequence ID" value="FCD_00008940-RA:cds"/>
    <property type="gene ID" value="FCD_00008940"/>
</dbReference>
<evidence type="ECO:0000256" key="2">
    <source>
        <dbReference type="ARBA" id="ARBA00022603"/>
    </source>
</evidence>
<dbReference type="InterPro" id="IPR001796">
    <property type="entry name" value="DHFR_dom"/>
</dbReference>
<proteinExistence type="predicted"/>
<sequence length="494" mass="55046">MLALRNQILRNSFGTHSTNLDSVCSSSCLFGAFNGSPKCRAHSRFSAVAGDVNSGPKRTYQIVVAATREMGIGKEGKLPWKLPSDLKFFKELTATTLDPTKKNAVVMGRKTWESIPLQFRPLPARLNVVLSRSRKVGSANAEKVVVFESISSALESLEQPPYSQSIEKVFVIGGGQVLREALNAPQCDAIHITEIETSIDCDTFIPSIHFSLFQPWYSSQLLVENNVRFAFASYVRVKSSISEPHPCGNGGESSFRSGSDKFEVGSFNFLPKMILERHDENSYLGLVQEIISSGSHKEGEPWNRILSKFDCEMRFNLRKIFPLLTTKEVSWDGVLQEFFRLISGFTKKLPDVIDEIRNNLDDKRIVLSVQNPSDLTLESCNLRLIGPLQLCVANGELSCQTHQPSADMVLTIPLNIASYALLTCTIAHVCGLIPGDLVLKFGEAHVSKTHVRPLQEQLHRLPKPFPILKINPHKKDMDTFVSADFELVSYDPHL</sequence>
<keyword evidence="1" id="KW-0554">One-carbon metabolism</keyword>
<name>A0AA88A7G7_FICCA</name>
<dbReference type="InterPro" id="IPR024072">
    <property type="entry name" value="DHFR-like_dom_sf"/>
</dbReference>
<protein>
    <recommendedName>
        <fullName evidence="7">DHFR domain-containing protein</fullName>
    </recommendedName>
</protein>
<dbReference type="GO" id="GO:0006231">
    <property type="term" value="P:dTMP biosynthetic process"/>
    <property type="evidence" value="ECO:0007669"/>
    <property type="project" value="InterPro"/>
</dbReference>
<dbReference type="GO" id="GO:0046654">
    <property type="term" value="P:tetrahydrofolate biosynthetic process"/>
    <property type="evidence" value="ECO:0007669"/>
    <property type="project" value="InterPro"/>
</dbReference>
<dbReference type="SUPFAM" id="SSF53597">
    <property type="entry name" value="Dihydrofolate reductase-like"/>
    <property type="match status" value="1"/>
</dbReference>
<keyword evidence="4" id="KW-0521">NADP</keyword>
<dbReference type="AlphaFoldDB" id="A0AA88A7G7"/>
<evidence type="ECO:0000256" key="1">
    <source>
        <dbReference type="ARBA" id="ARBA00022563"/>
    </source>
</evidence>
<dbReference type="NCBIfam" id="TIGR03284">
    <property type="entry name" value="thym_sym"/>
    <property type="match status" value="1"/>
</dbReference>
<keyword evidence="2" id="KW-0489">Methyltransferase</keyword>
<evidence type="ECO:0000256" key="6">
    <source>
        <dbReference type="ARBA" id="ARBA00024992"/>
    </source>
</evidence>
<evidence type="ECO:0000313" key="8">
    <source>
        <dbReference type="EMBL" id="GMN35586.1"/>
    </source>
</evidence>
<dbReference type="PANTHER" id="PTHR11548">
    <property type="entry name" value="THYMIDYLATE SYNTHASE 1"/>
    <property type="match status" value="1"/>
</dbReference>
<evidence type="ECO:0000256" key="4">
    <source>
        <dbReference type="ARBA" id="ARBA00022857"/>
    </source>
</evidence>
<evidence type="ECO:0000313" key="9">
    <source>
        <dbReference type="Proteomes" id="UP001187192"/>
    </source>
</evidence>
<comment type="function">
    <text evidence="6">Bifunctional enzyme. Involved in de novo dTMP biosynthesis. Key enzyme in folate metabolism. Can play two different roles depending on the source of dihydrofolate: de novo synthesis of tetrahydrofolate or recycling of the dihydrofolate released as one of the end products of the TS catalyzed reaction. Catalyzes an essential reaction for de novo glycine and purine synthesis, DNA precursor synthesis, and for the conversion of dUMP to dTMP.</text>
</comment>
<accession>A0AA88A7G7</accession>
<feature type="domain" description="DHFR" evidence="7">
    <location>
        <begin position="59"/>
        <end position="236"/>
    </location>
</feature>
<evidence type="ECO:0000256" key="5">
    <source>
        <dbReference type="ARBA" id="ARBA00023002"/>
    </source>
</evidence>
<gene>
    <name evidence="8" type="ORF">TIFTF001_005386</name>
</gene>
<dbReference type="SUPFAM" id="SSF55831">
    <property type="entry name" value="Thymidylate synthase/dCMP hydroxymethylase"/>
    <property type="match status" value="1"/>
</dbReference>
<dbReference type="InterPro" id="IPR045097">
    <property type="entry name" value="Thymidate_synth/dCMP_Mease"/>
</dbReference>
<dbReference type="GO" id="GO:0005739">
    <property type="term" value="C:mitochondrion"/>
    <property type="evidence" value="ECO:0007669"/>
    <property type="project" value="TreeGrafter"/>
</dbReference>
<dbReference type="Pfam" id="PF00303">
    <property type="entry name" value="Thymidylat_synt"/>
    <property type="match status" value="2"/>
</dbReference>
<dbReference type="GO" id="GO:0006730">
    <property type="term" value="P:one-carbon metabolic process"/>
    <property type="evidence" value="ECO:0007669"/>
    <property type="project" value="UniProtKB-KW"/>
</dbReference>
<comment type="caution">
    <text evidence="8">The sequence shown here is derived from an EMBL/GenBank/DDBJ whole genome shotgun (WGS) entry which is preliminary data.</text>
</comment>
<dbReference type="GO" id="GO:0004146">
    <property type="term" value="F:dihydrofolate reductase activity"/>
    <property type="evidence" value="ECO:0007669"/>
    <property type="project" value="InterPro"/>
</dbReference>
<organism evidence="8 9">
    <name type="scientific">Ficus carica</name>
    <name type="common">Common fig</name>
    <dbReference type="NCBI Taxonomy" id="3494"/>
    <lineage>
        <taxon>Eukaryota</taxon>
        <taxon>Viridiplantae</taxon>
        <taxon>Streptophyta</taxon>
        <taxon>Embryophyta</taxon>
        <taxon>Tracheophyta</taxon>
        <taxon>Spermatophyta</taxon>
        <taxon>Magnoliopsida</taxon>
        <taxon>eudicotyledons</taxon>
        <taxon>Gunneridae</taxon>
        <taxon>Pentapetalae</taxon>
        <taxon>rosids</taxon>
        <taxon>fabids</taxon>
        <taxon>Rosales</taxon>
        <taxon>Moraceae</taxon>
        <taxon>Ficeae</taxon>
        <taxon>Ficus</taxon>
    </lineage>
</organism>
<evidence type="ECO:0000256" key="3">
    <source>
        <dbReference type="ARBA" id="ARBA00022679"/>
    </source>
</evidence>
<dbReference type="InterPro" id="IPR036926">
    <property type="entry name" value="Thymidate_synth/dCMP_Mease_sf"/>
</dbReference>
<dbReference type="Gene3D" id="3.40.430.10">
    <property type="entry name" value="Dihydrofolate Reductase, subunit A"/>
    <property type="match status" value="1"/>
</dbReference>
<dbReference type="PRINTS" id="PR00070">
    <property type="entry name" value="DHFR"/>
</dbReference>
<dbReference type="Proteomes" id="UP001187192">
    <property type="component" value="Unassembled WGS sequence"/>
</dbReference>
<dbReference type="PROSITE" id="PS00075">
    <property type="entry name" value="DHFR_1"/>
    <property type="match status" value="1"/>
</dbReference>
<dbReference type="InterPro" id="IPR023451">
    <property type="entry name" value="Thymidate_synth/dCMP_Mease_dom"/>
</dbReference>
<dbReference type="GO" id="GO:0032259">
    <property type="term" value="P:methylation"/>
    <property type="evidence" value="ECO:0007669"/>
    <property type="project" value="UniProtKB-KW"/>
</dbReference>
<keyword evidence="5" id="KW-0560">Oxidoreductase</keyword>
<dbReference type="InterPro" id="IPR000398">
    <property type="entry name" value="Thymidylate_synthase"/>
</dbReference>
<dbReference type="EMBL" id="BTGU01000005">
    <property type="protein sequence ID" value="GMN35586.1"/>
    <property type="molecule type" value="Genomic_DNA"/>
</dbReference>
<dbReference type="Pfam" id="PF00186">
    <property type="entry name" value="DHFR_1"/>
    <property type="match status" value="1"/>
</dbReference>
<keyword evidence="3" id="KW-0808">Transferase</keyword>
<dbReference type="PANTHER" id="PTHR11548:SF2">
    <property type="entry name" value="THYMIDYLATE SYNTHASE"/>
    <property type="match status" value="1"/>
</dbReference>
<dbReference type="PROSITE" id="PS51330">
    <property type="entry name" value="DHFR_2"/>
    <property type="match status" value="1"/>
</dbReference>
<dbReference type="GO" id="GO:0005829">
    <property type="term" value="C:cytosol"/>
    <property type="evidence" value="ECO:0007669"/>
    <property type="project" value="TreeGrafter"/>
</dbReference>
<dbReference type="GO" id="GO:0004799">
    <property type="term" value="F:thymidylate synthase activity"/>
    <property type="evidence" value="ECO:0007669"/>
    <property type="project" value="InterPro"/>
</dbReference>